<gene>
    <name evidence="2" type="ORF">E9531_06770</name>
</gene>
<keyword evidence="3" id="KW-1185">Reference proteome</keyword>
<evidence type="ECO:0000313" key="3">
    <source>
        <dbReference type="Proteomes" id="UP000308917"/>
    </source>
</evidence>
<dbReference type="Pfam" id="PF13781">
    <property type="entry name" value="DoxX_3"/>
    <property type="match status" value="1"/>
</dbReference>
<keyword evidence="1" id="KW-1133">Transmembrane helix</keyword>
<keyword evidence="1" id="KW-0472">Membrane</keyword>
<name>A0A4S8F6U2_9BURK</name>
<keyword evidence="1" id="KW-0812">Transmembrane</keyword>
<reference evidence="2 3" key="1">
    <citation type="journal article" date="2015" name="Antonie Van Leeuwenhoek">
        <title>Lampropedia puyangensis sp. nov., isolated from symptomatic bark of Populus ? euramericana canker and emended description of Lampropedia hyalina (Ehrenberg 1832) Lee et al. 2004.</title>
        <authorList>
            <person name="Li Y."/>
            <person name="Wang T."/>
            <person name="Piao C.G."/>
            <person name="Wang L.F."/>
            <person name="Tian G.Z."/>
            <person name="Zhu T.H."/>
            <person name="Guo M.W."/>
        </authorList>
    </citation>
    <scope>NUCLEOTIDE SEQUENCE [LARGE SCALE GENOMIC DNA]</scope>
    <source>
        <strain evidence="2 3">2-bin</strain>
    </source>
</reference>
<evidence type="ECO:0000313" key="2">
    <source>
        <dbReference type="EMBL" id="THU02797.1"/>
    </source>
</evidence>
<comment type="caution">
    <text evidence="2">The sequence shown here is derived from an EMBL/GenBank/DDBJ whole genome shotgun (WGS) entry which is preliminary data.</text>
</comment>
<organism evidence="2 3">
    <name type="scientific">Lampropedia puyangensis</name>
    <dbReference type="NCBI Taxonomy" id="1330072"/>
    <lineage>
        <taxon>Bacteria</taxon>
        <taxon>Pseudomonadati</taxon>
        <taxon>Pseudomonadota</taxon>
        <taxon>Betaproteobacteria</taxon>
        <taxon>Burkholderiales</taxon>
        <taxon>Comamonadaceae</taxon>
        <taxon>Lampropedia</taxon>
    </lineage>
</organism>
<dbReference type="Proteomes" id="UP000308917">
    <property type="component" value="Unassembled WGS sequence"/>
</dbReference>
<feature type="transmembrane region" description="Helical" evidence="1">
    <location>
        <begin position="20"/>
        <end position="46"/>
    </location>
</feature>
<dbReference type="OrthoDB" id="5292533at2"/>
<evidence type="ECO:0000256" key="1">
    <source>
        <dbReference type="SAM" id="Phobius"/>
    </source>
</evidence>
<sequence>MYSATRQWCAQTGMPASLHYAVVAVWLMTAWVSWFDHYGFGVALLAQSGMESALLRSSLIYAGAAWDALIGLGLLFWPSRPMYRVALLGMLVMTLAATVLQPSLWWHPLGPLFKNIPIAAVLWWGSQGPVAKPEARVESPAQ</sequence>
<accession>A0A4S8F6U2</accession>
<dbReference type="InterPro" id="IPR025695">
    <property type="entry name" value="DoxX-like"/>
</dbReference>
<protein>
    <submittedName>
        <fullName evidence="2">Epimerase</fullName>
    </submittedName>
</protein>
<proteinExistence type="predicted"/>
<dbReference type="EMBL" id="STFG01000005">
    <property type="protein sequence ID" value="THU02797.1"/>
    <property type="molecule type" value="Genomic_DNA"/>
</dbReference>
<feature type="transmembrane region" description="Helical" evidence="1">
    <location>
        <begin position="58"/>
        <end position="77"/>
    </location>
</feature>
<dbReference type="RefSeq" id="WP_136572997.1">
    <property type="nucleotide sequence ID" value="NZ_STFG01000005.1"/>
</dbReference>
<dbReference type="AlphaFoldDB" id="A0A4S8F6U2"/>
<feature type="transmembrane region" description="Helical" evidence="1">
    <location>
        <begin position="83"/>
        <end position="106"/>
    </location>
</feature>